<organism evidence="4 5">
    <name type="scientific">Paludibacterium purpuratum</name>
    <dbReference type="NCBI Taxonomy" id="1144873"/>
    <lineage>
        <taxon>Bacteria</taxon>
        <taxon>Pseudomonadati</taxon>
        <taxon>Pseudomonadota</taxon>
        <taxon>Betaproteobacteria</taxon>
        <taxon>Neisseriales</taxon>
        <taxon>Chromobacteriaceae</taxon>
        <taxon>Paludibacterium</taxon>
    </lineage>
</organism>
<evidence type="ECO:0000256" key="2">
    <source>
        <dbReference type="SAM" id="SignalP"/>
    </source>
</evidence>
<evidence type="ECO:0000259" key="3">
    <source>
        <dbReference type="PROSITE" id="PS51352"/>
    </source>
</evidence>
<dbReference type="SUPFAM" id="SSF52833">
    <property type="entry name" value="Thioredoxin-like"/>
    <property type="match status" value="1"/>
</dbReference>
<dbReference type="RefSeq" id="WP_133680462.1">
    <property type="nucleotide sequence ID" value="NZ_SNZP01000006.1"/>
</dbReference>
<feature type="domain" description="Thioredoxin" evidence="3">
    <location>
        <begin position="6"/>
        <end position="128"/>
    </location>
</feature>
<name>A0A4R7B922_9NEIS</name>
<keyword evidence="1" id="KW-0676">Redox-active center</keyword>
<accession>A0A4R7B922</accession>
<protein>
    <submittedName>
        <fullName evidence="4">Thioredoxin</fullName>
    </submittedName>
</protein>
<dbReference type="Gene3D" id="3.40.30.10">
    <property type="entry name" value="Glutaredoxin"/>
    <property type="match status" value="1"/>
</dbReference>
<dbReference type="OrthoDB" id="9798454at2"/>
<gene>
    <name evidence="4" type="ORF">DFP86_106230</name>
</gene>
<dbReference type="InterPro" id="IPR036249">
    <property type="entry name" value="Thioredoxin-like_sf"/>
</dbReference>
<dbReference type="PANTHER" id="PTHR10438">
    <property type="entry name" value="THIOREDOXIN"/>
    <property type="match status" value="1"/>
</dbReference>
<dbReference type="InterPro" id="IPR013766">
    <property type="entry name" value="Thioredoxin_domain"/>
</dbReference>
<evidence type="ECO:0000313" key="5">
    <source>
        <dbReference type="Proteomes" id="UP000295611"/>
    </source>
</evidence>
<keyword evidence="5" id="KW-1185">Reference proteome</keyword>
<dbReference type="Pfam" id="PF00085">
    <property type="entry name" value="Thioredoxin"/>
    <property type="match status" value="1"/>
</dbReference>
<feature type="chain" id="PRO_5020840536" evidence="2">
    <location>
        <begin position="22"/>
        <end position="128"/>
    </location>
</feature>
<dbReference type="Proteomes" id="UP000295611">
    <property type="component" value="Unassembled WGS sequence"/>
</dbReference>
<comment type="caution">
    <text evidence="4">The sequence shown here is derived from an EMBL/GenBank/DDBJ whole genome shotgun (WGS) entry which is preliminary data.</text>
</comment>
<dbReference type="InterPro" id="IPR017937">
    <property type="entry name" value="Thioredoxin_CS"/>
</dbReference>
<keyword evidence="2" id="KW-0732">Signal</keyword>
<dbReference type="PANTHER" id="PTHR10438:SF468">
    <property type="entry name" value="THIOREDOXIN-1-RELATED"/>
    <property type="match status" value="1"/>
</dbReference>
<feature type="signal peptide" evidence="2">
    <location>
        <begin position="1"/>
        <end position="21"/>
    </location>
</feature>
<evidence type="ECO:0000256" key="1">
    <source>
        <dbReference type="ARBA" id="ARBA00023284"/>
    </source>
</evidence>
<proteinExistence type="predicted"/>
<reference evidence="4 5" key="1">
    <citation type="submission" date="2019-03" db="EMBL/GenBank/DDBJ databases">
        <title>Genomic Encyclopedia of Type Strains, Phase III (KMG-III): the genomes of soil and plant-associated and newly described type strains.</title>
        <authorList>
            <person name="Whitman W."/>
        </authorList>
    </citation>
    <scope>NUCLEOTIDE SEQUENCE [LARGE SCALE GENOMIC DNA]</scope>
    <source>
        <strain evidence="4 5">CECT 8976</strain>
    </source>
</reference>
<dbReference type="InterPro" id="IPR050620">
    <property type="entry name" value="Thioredoxin_H-type-like"/>
</dbReference>
<evidence type="ECO:0000313" key="4">
    <source>
        <dbReference type="EMBL" id="TDR80087.1"/>
    </source>
</evidence>
<dbReference type="AlphaFoldDB" id="A0A4R7B922"/>
<dbReference type="PROSITE" id="PS51352">
    <property type="entry name" value="THIOREDOXIN_2"/>
    <property type="match status" value="1"/>
</dbReference>
<dbReference type="EMBL" id="SNZP01000006">
    <property type="protein sequence ID" value="TDR80087.1"/>
    <property type="molecule type" value="Genomic_DNA"/>
</dbReference>
<sequence>MNLCRFVILVTLATVMALARAGDIKPYSQQQFDQLSAQGRPVVLAIHASWCPTCKVQKPILAQLMQQPAYREVTLLQIDFDTDKPLLARYHVDMQSTLIAFKGRHEVVRTVGDTTSAGIEQLVKATLR</sequence>
<dbReference type="PROSITE" id="PS00194">
    <property type="entry name" value="THIOREDOXIN_1"/>
    <property type="match status" value="1"/>
</dbReference>
<dbReference type="GO" id="GO:0015036">
    <property type="term" value="F:disulfide oxidoreductase activity"/>
    <property type="evidence" value="ECO:0007669"/>
    <property type="project" value="UniProtKB-ARBA"/>
</dbReference>
<dbReference type="CDD" id="cd02947">
    <property type="entry name" value="TRX_family"/>
    <property type="match status" value="1"/>
</dbReference>